<dbReference type="InterPro" id="IPR040442">
    <property type="entry name" value="Pyrv_kinase-like_dom_sf"/>
</dbReference>
<dbReference type="Pfam" id="PF03328">
    <property type="entry name" value="HpcH_HpaI"/>
    <property type="match status" value="1"/>
</dbReference>
<proteinExistence type="predicted"/>
<dbReference type="InterPro" id="IPR011206">
    <property type="entry name" value="Citrate_lyase_beta/mcl1/mcl2"/>
</dbReference>
<dbReference type="AlphaFoldDB" id="A0A6J6YR61"/>
<dbReference type="GO" id="GO:0000287">
    <property type="term" value="F:magnesium ion binding"/>
    <property type="evidence" value="ECO:0007669"/>
    <property type="project" value="TreeGrafter"/>
</dbReference>
<dbReference type="InterPro" id="IPR015813">
    <property type="entry name" value="Pyrv/PenolPyrv_kinase-like_dom"/>
</dbReference>
<dbReference type="PIRSF" id="PIRSF015582">
    <property type="entry name" value="Cit_lyase_B"/>
    <property type="match status" value="1"/>
</dbReference>
<accession>A0A6J6YR61</accession>
<dbReference type="InterPro" id="IPR005000">
    <property type="entry name" value="Aldolase/citrate-lyase_domain"/>
</dbReference>
<dbReference type="GO" id="GO:0006107">
    <property type="term" value="P:oxaloacetate metabolic process"/>
    <property type="evidence" value="ECO:0007669"/>
    <property type="project" value="TreeGrafter"/>
</dbReference>
<evidence type="ECO:0000313" key="5">
    <source>
        <dbReference type="EMBL" id="CAB4811981.1"/>
    </source>
</evidence>
<evidence type="ECO:0000256" key="3">
    <source>
        <dbReference type="ARBA" id="ARBA00022842"/>
    </source>
</evidence>
<dbReference type="SUPFAM" id="SSF51621">
    <property type="entry name" value="Phosphoenolpyruvate/pyruvate domain"/>
    <property type="match status" value="1"/>
</dbReference>
<evidence type="ECO:0000259" key="4">
    <source>
        <dbReference type="Pfam" id="PF03328"/>
    </source>
</evidence>
<comment type="cofactor">
    <cofactor evidence="1">
        <name>Mg(2+)</name>
        <dbReference type="ChEBI" id="CHEBI:18420"/>
    </cofactor>
</comment>
<organism evidence="5">
    <name type="scientific">freshwater metagenome</name>
    <dbReference type="NCBI Taxonomy" id="449393"/>
    <lineage>
        <taxon>unclassified sequences</taxon>
        <taxon>metagenomes</taxon>
        <taxon>ecological metagenomes</taxon>
    </lineage>
</organism>
<dbReference type="EMBL" id="CAFABA010000001">
    <property type="protein sequence ID" value="CAB4811981.1"/>
    <property type="molecule type" value="Genomic_DNA"/>
</dbReference>
<dbReference type="GO" id="GO:0003824">
    <property type="term" value="F:catalytic activity"/>
    <property type="evidence" value="ECO:0007669"/>
    <property type="project" value="InterPro"/>
</dbReference>
<reference evidence="5" key="1">
    <citation type="submission" date="2020-05" db="EMBL/GenBank/DDBJ databases">
        <authorList>
            <person name="Chiriac C."/>
            <person name="Salcher M."/>
            <person name="Ghai R."/>
            <person name="Kavagutti S V."/>
        </authorList>
    </citation>
    <scope>NUCLEOTIDE SEQUENCE</scope>
</reference>
<sequence>MKTDPFMTDRLPMLPLRSVLFVASTNSSAIDAAMHSGADALIIDMEEPQSPMNEGVRERARHIVHEVISSAPPAGTPGSPRLFCRVQAPRTGQMSKDLRAILHPSLYGVVVPKSYGPDDIVAADAVLTNAEAEAGLLLGGIALYPILETAPALRRAFDIAMASPRVAYLGGAISRFGDIHQAVGYRWTPASSETFVLRSNVLIDARAAGIRYPISGMWGGPTLDFDGFRGFATELRDLGYYGMMISYHEHVALAHEVFTPAPADVAYWKELVALGDDAEQTGTGPILHGDPGQGEAHVVHGAHIESARLNLEWATALGVA</sequence>
<dbReference type="PANTHER" id="PTHR32308">
    <property type="entry name" value="LYASE BETA SUBUNIT, PUTATIVE (AFU_ORTHOLOGUE AFUA_4G13030)-RELATED"/>
    <property type="match status" value="1"/>
</dbReference>
<keyword evidence="2" id="KW-0479">Metal-binding</keyword>
<gene>
    <name evidence="5" type="ORF">UFOPK3139_00049</name>
</gene>
<evidence type="ECO:0000256" key="2">
    <source>
        <dbReference type="ARBA" id="ARBA00022723"/>
    </source>
</evidence>
<dbReference type="Gene3D" id="3.20.20.60">
    <property type="entry name" value="Phosphoenolpyruvate-binding domains"/>
    <property type="match status" value="1"/>
</dbReference>
<dbReference type="PANTHER" id="PTHR32308:SF0">
    <property type="entry name" value="HPCH_HPAI ALDOLASE_CITRATE LYASE DOMAIN-CONTAINING PROTEIN"/>
    <property type="match status" value="1"/>
</dbReference>
<evidence type="ECO:0000256" key="1">
    <source>
        <dbReference type="ARBA" id="ARBA00001946"/>
    </source>
</evidence>
<protein>
    <submittedName>
        <fullName evidence="5">Unannotated protein</fullName>
    </submittedName>
</protein>
<feature type="domain" description="HpcH/HpaI aldolase/citrate lyase" evidence="4">
    <location>
        <begin position="17"/>
        <end position="243"/>
    </location>
</feature>
<keyword evidence="3" id="KW-0460">Magnesium</keyword>
<name>A0A6J6YR61_9ZZZZ</name>